<organism evidence="1 2">
    <name type="scientific">Paenibacillus hodogayensis</name>
    <dbReference type="NCBI Taxonomy" id="279208"/>
    <lineage>
        <taxon>Bacteria</taxon>
        <taxon>Bacillati</taxon>
        <taxon>Bacillota</taxon>
        <taxon>Bacilli</taxon>
        <taxon>Bacillales</taxon>
        <taxon>Paenibacillaceae</taxon>
        <taxon>Paenibacillus</taxon>
    </lineage>
</organism>
<sequence length="60" mass="6951">MKIKINLSVDGERVKEDVVEIPDVKLEELSEEEIEAAAEAVVRRWADRKLSIEWEVAEQE</sequence>
<keyword evidence="2" id="KW-1185">Reference proteome</keyword>
<protein>
    <submittedName>
        <fullName evidence="1">Uncharacterized protein</fullName>
    </submittedName>
</protein>
<gene>
    <name evidence="1" type="ORF">ACFFNY_08760</name>
</gene>
<proteinExistence type="predicted"/>
<name>A0ABV5VTR9_9BACL</name>
<reference evidence="1 2" key="1">
    <citation type="submission" date="2024-09" db="EMBL/GenBank/DDBJ databases">
        <authorList>
            <person name="Sun Q."/>
            <person name="Mori K."/>
        </authorList>
    </citation>
    <scope>NUCLEOTIDE SEQUENCE [LARGE SCALE GENOMIC DNA]</scope>
    <source>
        <strain evidence="1 2">JCM 12520</strain>
    </source>
</reference>
<dbReference type="RefSeq" id="WP_344912397.1">
    <property type="nucleotide sequence ID" value="NZ_BAAAYO010000010.1"/>
</dbReference>
<evidence type="ECO:0000313" key="1">
    <source>
        <dbReference type="EMBL" id="MFB9751661.1"/>
    </source>
</evidence>
<dbReference type="EMBL" id="JBHMAG010000007">
    <property type="protein sequence ID" value="MFB9751661.1"/>
    <property type="molecule type" value="Genomic_DNA"/>
</dbReference>
<dbReference type="Proteomes" id="UP001589619">
    <property type="component" value="Unassembled WGS sequence"/>
</dbReference>
<evidence type="ECO:0000313" key="2">
    <source>
        <dbReference type="Proteomes" id="UP001589619"/>
    </source>
</evidence>
<accession>A0ABV5VTR9</accession>
<comment type="caution">
    <text evidence="1">The sequence shown here is derived from an EMBL/GenBank/DDBJ whole genome shotgun (WGS) entry which is preliminary data.</text>
</comment>